<dbReference type="SUPFAM" id="SSF54427">
    <property type="entry name" value="NTF2-like"/>
    <property type="match status" value="1"/>
</dbReference>
<dbReference type="EMBL" id="FRCS01000004">
    <property type="protein sequence ID" value="SHN26708.1"/>
    <property type="molecule type" value="Genomic_DNA"/>
</dbReference>
<keyword evidence="3" id="KW-1185">Reference proteome</keyword>
<dbReference type="AlphaFoldDB" id="A0A1M7Q881"/>
<gene>
    <name evidence="2" type="ORF">SAMN05443668_104296</name>
</gene>
<dbReference type="Gene3D" id="3.10.450.50">
    <property type="match status" value="1"/>
</dbReference>
<evidence type="ECO:0000313" key="3">
    <source>
        <dbReference type="Proteomes" id="UP000184440"/>
    </source>
</evidence>
<sequence>MIAVFRETGRVTDEDALRAAVERRAQALASGRASALEAVLHPRFRWTSHRGEVFDRAAYVRSNTAGDLVWRQQLVDRTEVVVLGDTGLVTCVVTDQVEVDGASRSFRMPVTQTWVREAGEWRCLAGHAGPLL</sequence>
<organism evidence="2 3">
    <name type="scientific">Cryptosporangium aurantiacum</name>
    <dbReference type="NCBI Taxonomy" id="134849"/>
    <lineage>
        <taxon>Bacteria</taxon>
        <taxon>Bacillati</taxon>
        <taxon>Actinomycetota</taxon>
        <taxon>Actinomycetes</taxon>
        <taxon>Cryptosporangiales</taxon>
        <taxon>Cryptosporangiaceae</taxon>
        <taxon>Cryptosporangium</taxon>
    </lineage>
</organism>
<name>A0A1M7Q881_9ACTN</name>
<feature type="domain" description="DUF4440" evidence="1">
    <location>
        <begin position="17"/>
        <end position="123"/>
    </location>
</feature>
<evidence type="ECO:0000259" key="1">
    <source>
        <dbReference type="Pfam" id="PF14534"/>
    </source>
</evidence>
<evidence type="ECO:0000313" key="2">
    <source>
        <dbReference type="EMBL" id="SHN26708.1"/>
    </source>
</evidence>
<proteinExistence type="predicted"/>
<reference evidence="2 3" key="1">
    <citation type="submission" date="2016-11" db="EMBL/GenBank/DDBJ databases">
        <authorList>
            <person name="Jaros S."/>
            <person name="Januszkiewicz K."/>
            <person name="Wedrychowicz H."/>
        </authorList>
    </citation>
    <scope>NUCLEOTIDE SEQUENCE [LARGE SCALE GENOMIC DNA]</scope>
    <source>
        <strain evidence="2 3">DSM 46144</strain>
    </source>
</reference>
<dbReference type="Pfam" id="PF14534">
    <property type="entry name" value="DUF4440"/>
    <property type="match status" value="1"/>
</dbReference>
<protein>
    <recommendedName>
        <fullName evidence="1">DUF4440 domain-containing protein</fullName>
    </recommendedName>
</protein>
<accession>A0A1M7Q881</accession>
<dbReference type="Proteomes" id="UP000184440">
    <property type="component" value="Unassembled WGS sequence"/>
</dbReference>
<dbReference type="InterPro" id="IPR027843">
    <property type="entry name" value="DUF4440"/>
</dbReference>
<dbReference type="STRING" id="134849.SAMN05443668_104296"/>
<dbReference type="InterPro" id="IPR032710">
    <property type="entry name" value="NTF2-like_dom_sf"/>
</dbReference>